<keyword evidence="2" id="KW-1185">Reference proteome</keyword>
<dbReference type="EMBL" id="JBHSKM010000030">
    <property type="protein sequence ID" value="MFC5218980.1"/>
    <property type="molecule type" value="Genomic_DNA"/>
</dbReference>
<dbReference type="InterPro" id="IPR008775">
    <property type="entry name" value="Phytyl_CoA_dOase-like"/>
</dbReference>
<dbReference type="Pfam" id="PF05721">
    <property type="entry name" value="PhyH"/>
    <property type="match status" value="1"/>
</dbReference>
<comment type="caution">
    <text evidence="1">The sequence shown here is derived from an EMBL/GenBank/DDBJ whole genome shotgun (WGS) entry which is preliminary data.</text>
</comment>
<protein>
    <submittedName>
        <fullName evidence="1">Phytanoyl-CoA dioxygenase family protein</fullName>
    </submittedName>
</protein>
<name>A0ABW0CWU7_STRCD</name>
<keyword evidence="1" id="KW-0223">Dioxygenase</keyword>
<dbReference type="RefSeq" id="WP_380862306.1">
    <property type="nucleotide sequence ID" value="NZ_JBHSKM010000030.1"/>
</dbReference>
<keyword evidence="1" id="KW-0560">Oxidoreductase</keyword>
<gene>
    <name evidence="1" type="ORF">ACFPQ9_34565</name>
</gene>
<dbReference type="SUPFAM" id="SSF51197">
    <property type="entry name" value="Clavaminate synthase-like"/>
    <property type="match status" value="1"/>
</dbReference>
<proteinExistence type="predicted"/>
<dbReference type="Gene3D" id="2.60.120.620">
    <property type="entry name" value="q2cbj1_9rhob like domain"/>
    <property type="match status" value="1"/>
</dbReference>
<sequence length="222" mass="24746">MTDRQALLLQQYGFCVLRGAARPVMAQLEGAFERLLPDVPQGAGERRTRFHAADADERMNEILRVPELAALLEGLGAGTMISSDVNVLVGDSFWHSDGFYDEGLYLRAVIYGEPVDGSSGALRVIPGSHRPSSGWQGRPVRLLMQHETELALRGDEIPATTLDSEPGDVIVFHTNILHSAWNGRQRRQWAWNFARKPTTVAESRELSRYVLNRFVSGTVRFS</sequence>
<accession>A0ABW0CWU7</accession>
<evidence type="ECO:0000313" key="1">
    <source>
        <dbReference type="EMBL" id="MFC5218980.1"/>
    </source>
</evidence>
<organism evidence="1 2">
    <name type="scientific">Streptomyces coerulescens</name>
    <dbReference type="NCBI Taxonomy" id="29304"/>
    <lineage>
        <taxon>Bacteria</taxon>
        <taxon>Bacillati</taxon>
        <taxon>Actinomycetota</taxon>
        <taxon>Actinomycetes</taxon>
        <taxon>Kitasatosporales</taxon>
        <taxon>Streptomycetaceae</taxon>
        <taxon>Streptomyces</taxon>
    </lineage>
</organism>
<dbReference type="Proteomes" id="UP001596263">
    <property type="component" value="Unassembled WGS sequence"/>
</dbReference>
<reference evidence="2" key="1">
    <citation type="journal article" date="2019" name="Int. J. Syst. Evol. Microbiol.">
        <title>The Global Catalogue of Microorganisms (GCM) 10K type strain sequencing project: providing services to taxonomists for standard genome sequencing and annotation.</title>
        <authorList>
            <consortium name="The Broad Institute Genomics Platform"/>
            <consortium name="The Broad Institute Genome Sequencing Center for Infectious Disease"/>
            <person name="Wu L."/>
            <person name="Ma J."/>
        </authorList>
    </citation>
    <scope>NUCLEOTIDE SEQUENCE [LARGE SCALE GENOMIC DNA]</scope>
    <source>
        <strain evidence="2">KCTC 42586</strain>
    </source>
</reference>
<evidence type="ECO:0000313" key="2">
    <source>
        <dbReference type="Proteomes" id="UP001596263"/>
    </source>
</evidence>
<dbReference type="GO" id="GO:0051213">
    <property type="term" value="F:dioxygenase activity"/>
    <property type="evidence" value="ECO:0007669"/>
    <property type="project" value="UniProtKB-KW"/>
</dbReference>